<dbReference type="OMA" id="DCTDLWV"/>
<dbReference type="OrthoDB" id="272567at2759"/>
<organism evidence="2 3">
    <name type="scientific">Leptomonas seymouri</name>
    <dbReference type="NCBI Taxonomy" id="5684"/>
    <lineage>
        <taxon>Eukaryota</taxon>
        <taxon>Discoba</taxon>
        <taxon>Euglenozoa</taxon>
        <taxon>Kinetoplastea</taxon>
        <taxon>Metakinetoplastina</taxon>
        <taxon>Trypanosomatida</taxon>
        <taxon>Trypanosomatidae</taxon>
        <taxon>Leishmaniinae</taxon>
        <taxon>Leptomonas</taxon>
    </lineage>
</organism>
<dbReference type="VEuPathDB" id="TriTrypDB:Lsey_0050_0090"/>
<protein>
    <submittedName>
        <fullName evidence="2">Uncharacterized protein</fullName>
    </submittedName>
</protein>
<sequence length="1720" mass="183595">MMFGTLFFDESRVNTAFRIRRTHETLGAKPAYGTTTPRHADGDGLAPSHRCAFSCRGEVPLPSLRASLLWWLDADTSVVHLLVVNDSESSETARACQSRLLSVEVPADHPSQLLTCGVTRSYTNYNGVAVVWVLCSDGSSLPDSPQQGCCLTAGFAQITVQREVDNTGNSSLLLIPDEQIVECASLARVHSDAFAVGTTGGKGSACVVAELPENATSRTVSLIVLTDGVRLWRAEVYCDGAVSVSAVGDEHRRNFLRSFCDGNEEVRLLDTRTVAADLQRLSSPSTDAPSAPEFSSTSAPDTSNTSPRSRWVGRFFGSGSGRSSGAAPTNGNAAGSLPEVGLPAAVKRRLYAAVSAIQQSSFIALTRWNGQVEIYDVSSGSLQLTPRYPIGILPPAMLRPVTDEAHARASKKTGNGRRGTQDRLCALPAGTTVQWATSNPRTGLVHIVTCLGDSGEGRSCLWTSLAPLPSPTSLGGAVQGRAGEILAQHCTVSVAPPTLSSTPLACALTDNGRRLVLVSDIGFEEDGHMLCSRSLGSLTLREELSESGGVATVVQVVDVEGDDGGLHHLLCMTRQHGYLCQGARMQGAVARGEAMVLMERGVQPCRLYTMEDAAADVLMNITEGVVVGVEEEGVHECSVDCHPHHYDGNDAQLLPTACGGGVVSGAPRSQPRVHYVPLVETAPLRQSPLQLLPPLSSIAESVGDPFALYWEGVDMIQSCAHGAHLMAELLKDALVSTTPVTEIASLPRFLSEAHLGGYTASLQRNAFATKASVLAAVQLALSPSCCCSDERRVPSAFYEYSCLYMAEATVGKLLSRLTFLTTAYLGWQSTQSAVFVPPLSNLPEDSAVPSSDWFTQQIATALEILAAAYHAVLYAGPDIARIALVEDDNTQPSSESILAALLPSFTYLASGDNEDGHIISFCEMRATSIVQVVNRLRRCGTPRTAWACNAWVRHLTHRFPLLKHYQLLSLLETAAAPTQAARVQACCVSVCQALARETADDVVNLLFMEGLFLMDVAGTGTGSAFRSLPLEEAVAFLTADPGMGPKLYAVGVLRRAIGLGALYTTLSITVTRRYLYSTLVACDQAVERLLRRASAASTAGLQPPFQHLRRAFAELQMDVLLTAAQARVSQADMAGSFHDLQAALDLMTRYKCLPNYADVIQLILSNTVEVACASQANMSALLRVTTLRSAQMEESLILKWYNYIARLPTKSASEATEALRYRAIMGLHRYLMNHHNYAQCARLMSSLATLIRCSPLRRSASAGISVSELAGLALHAASLIAPSVPMPENGRSVDGLAGGTIATMASHNTSPDAVMAGSPLSLGYSWQPSSLSASSLPVDPSAATAGEAQSAASATGNALWLTRADIPWLQRRLYQAQCERKLWRRGCTLDCTDLWVEGAPADAYRVGVEKLVSALMQTRLWPQAFRFACLSQAYDPCNVLEEWAVDLLQGALQGHGCALDKESREAQQADRTAAWGELIGYCGELSTLENQFSAFVRTVTTALIYAYEDVPAELLEAHRMTDAYTAMSTLFHVALVLRKRADAAVQQSMCDNEEEAEKGAAINACRSDVMASPGPSVECGGGALTVSNKPASTAAMVALTRCNVWRSLSAAARIGLEILQNQAELRAALTSAKAAENGVGEGSTGAAAQRHVRTLLPRASPLSSAARSVFSPFTAGVMDPMVVCATELLRTPTYKEALSSVPGVRESITNFLSCFTAPSV</sequence>
<evidence type="ECO:0000256" key="1">
    <source>
        <dbReference type="SAM" id="MobiDB-lite"/>
    </source>
</evidence>
<evidence type="ECO:0000313" key="2">
    <source>
        <dbReference type="EMBL" id="KPI88438.1"/>
    </source>
</evidence>
<reference evidence="2 3" key="1">
    <citation type="journal article" date="2015" name="PLoS Pathog.">
        <title>Leptomonas seymouri: Adaptations to the Dixenous Life Cycle Analyzed by Genome Sequencing, Transcriptome Profiling and Co-infection with Leishmania donovani.</title>
        <authorList>
            <person name="Kraeva N."/>
            <person name="Butenko A."/>
            <person name="Hlavacova J."/>
            <person name="Kostygov A."/>
            <person name="Myskova J."/>
            <person name="Grybchuk D."/>
            <person name="Lestinova T."/>
            <person name="Votypka J."/>
            <person name="Volf P."/>
            <person name="Opperdoes F."/>
            <person name="Flegontov P."/>
            <person name="Lukes J."/>
            <person name="Yurchenko V."/>
        </authorList>
    </citation>
    <scope>NUCLEOTIDE SEQUENCE [LARGE SCALE GENOMIC DNA]</scope>
    <source>
        <strain evidence="2 3">ATCC 30220</strain>
    </source>
</reference>
<name>A0A0N1HZ82_LEPSE</name>
<feature type="region of interest" description="Disordered" evidence="1">
    <location>
        <begin position="279"/>
        <end position="311"/>
    </location>
</feature>
<proteinExistence type="predicted"/>
<dbReference type="EMBL" id="LJSK01000050">
    <property type="protein sequence ID" value="KPI88438.1"/>
    <property type="molecule type" value="Genomic_DNA"/>
</dbReference>
<gene>
    <name evidence="2" type="ORF">ABL78_2451</name>
</gene>
<feature type="compositionally biased region" description="Polar residues" evidence="1">
    <location>
        <begin position="280"/>
        <end position="307"/>
    </location>
</feature>
<dbReference type="Proteomes" id="UP000038009">
    <property type="component" value="Unassembled WGS sequence"/>
</dbReference>
<feature type="region of interest" description="Disordered" evidence="1">
    <location>
        <begin position="403"/>
        <end position="422"/>
    </location>
</feature>
<accession>A0A0N1HZ82</accession>
<evidence type="ECO:0000313" key="3">
    <source>
        <dbReference type="Proteomes" id="UP000038009"/>
    </source>
</evidence>
<keyword evidence="3" id="KW-1185">Reference proteome</keyword>
<comment type="caution">
    <text evidence="2">The sequence shown here is derived from an EMBL/GenBank/DDBJ whole genome shotgun (WGS) entry which is preliminary data.</text>
</comment>